<dbReference type="AlphaFoldDB" id="A0A1C3U4M2"/>
<dbReference type="STRING" id="410764.GA0061103_1478"/>
<keyword evidence="4" id="KW-1185">Reference proteome</keyword>
<dbReference type="InterPro" id="IPR036291">
    <property type="entry name" value="NAD(P)-bd_dom_sf"/>
</dbReference>
<keyword evidence="2" id="KW-0560">Oxidoreductase</keyword>
<dbReference type="PROSITE" id="PS00061">
    <property type="entry name" value="ADH_SHORT"/>
    <property type="match status" value="1"/>
</dbReference>
<dbReference type="SUPFAM" id="SSF51735">
    <property type="entry name" value="NAD(P)-binding Rossmann-fold domains"/>
    <property type="match status" value="1"/>
</dbReference>
<gene>
    <name evidence="3" type="ORF">GA0061103_1478</name>
</gene>
<dbReference type="InterPro" id="IPR020904">
    <property type="entry name" value="Sc_DH/Rdtase_CS"/>
</dbReference>
<organism evidence="3 4">
    <name type="scientific">Rhizobium multihospitium</name>
    <dbReference type="NCBI Taxonomy" id="410764"/>
    <lineage>
        <taxon>Bacteria</taxon>
        <taxon>Pseudomonadati</taxon>
        <taxon>Pseudomonadota</taxon>
        <taxon>Alphaproteobacteria</taxon>
        <taxon>Hyphomicrobiales</taxon>
        <taxon>Rhizobiaceae</taxon>
        <taxon>Rhizobium/Agrobacterium group</taxon>
        <taxon>Rhizobium</taxon>
    </lineage>
</organism>
<dbReference type="PANTHER" id="PTHR44196">
    <property type="entry name" value="DEHYDROGENASE/REDUCTASE SDR FAMILY MEMBER 7B"/>
    <property type="match status" value="1"/>
</dbReference>
<protein>
    <submittedName>
        <fullName evidence="3">NADP-dependent 3-hydroxy acid dehydrogenase YdfG</fullName>
    </submittedName>
</protein>
<evidence type="ECO:0000256" key="2">
    <source>
        <dbReference type="ARBA" id="ARBA00023002"/>
    </source>
</evidence>
<dbReference type="InterPro" id="IPR002347">
    <property type="entry name" value="SDR_fam"/>
</dbReference>
<name>A0A1C3U4M2_9HYPH</name>
<dbReference type="Gene3D" id="3.40.50.720">
    <property type="entry name" value="NAD(P)-binding Rossmann-like Domain"/>
    <property type="match status" value="1"/>
</dbReference>
<evidence type="ECO:0000256" key="1">
    <source>
        <dbReference type="ARBA" id="ARBA00006484"/>
    </source>
</evidence>
<dbReference type="PRINTS" id="PR00081">
    <property type="entry name" value="GDHRDH"/>
</dbReference>
<proteinExistence type="inferred from homology"/>
<evidence type="ECO:0000313" key="4">
    <source>
        <dbReference type="Proteomes" id="UP000199101"/>
    </source>
</evidence>
<dbReference type="Pfam" id="PF00106">
    <property type="entry name" value="adh_short"/>
    <property type="match status" value="1"/>
</dbReference>
<dbReference type="PANTHER" id="PTHR44196:SF1">
    <property type="entry name" value="DEHYDROGENASE_REDUCTASE SDR FAMILY MEMBER 7B"/>
    <property type="match status" value="1"/>
</dbReference>
<dbReference type="Proteomes" id="UP000199101">
    <property type="component" value="Unassembled WGS sequence"/>
</dbReference>
<dbReference type="GO" id="GO:0016491">
    <property type="term" value="F:oxidoreductase activity"/>
    <property type="evidence" value="ECO:0007669"/>
    <property type="project" value="UniProtKB-KW"/>
</dbReference>
<accession>A0A1C3U4M2</accession>
<dbReference type="EMBL" id="FMAG01000001">
    <property type="protein sequence ID" value="SCB10275.1"/>
    <property type="molecule type" value="Genomic_DNA"/>
</dbReference>
<evidence type="ECO:0000313" key="3">
    <source>
        <dbReference type="EMBL" id="SCB10275.1"/>
    </source>
</evidence>
<sequence length="234" mass="24867">MSMSEERVAMISGASRGIGAALAEELGARGWRLSLGMRRPEMPAWADPTRVGVFAYDAADADASDRWTGETLRTFGRIDAVVANAGIGIAKTVIEADDADLDDLLEVNVKAPRRLAKSAWSALASSGRGRVIIVASLSGKRVKSANSGLYAVSKFAAVALAHAIRHTGFDLGIRSTAICPGFVATDMARGLTSKPDSEMIDPRDLARIISMLIELPNEASVAEFTINCQLEESF</sequence>
<dbReference type="GO" id="GO:0016020">
    <property type="term" value="C:membrane"/>
    <property type="evidence" value="ECO:0007669"/>
    <property type="project" value="TreeGrafter"/>
</dbReference>
<reference evidence="4" key="1">
    <citation type="submission" date="2016-08" db="EMBL/GenBank/DDBJ databases">
        <authorList>
            <person name="Varghese N."/>
            <person name="Submissions Spin"/>
        </authorList>
    </citation>
    <scope>NUCLEOTIDE SEQUENCE [LARGE SCALE GENOMIC DNA]</scope>
    <source>
        <strain evidence="4">HAMBI 2975</strain>
    </source>
</reference>
<comment type="similarity">
    <text evidence="1">Belongs to the short-chain dehydrogenases/reductases (SDR) family.</text>
</comment>